<accession>A0A1H5Z8A7</accession>
<name>A0A1H5Z8A7_9BACT</name>
<dbReference type="PANTHER" id="PTHR43046:SF12">
    <property type="entry name" value="GDP-MANNOSE MANNOSYL HYDROLASE"/>
    <property type="match status" value="1"/>
</dbReference>
<keyword evidence="5" id="KW-0472">Membrane</keyword>
<dbReference type="PRINTS" id="PR00502">
    <property type="entry name" value="NUDIXFAMILY"/>
</dbReference>
<reference evidence="7 8" key="1">
    <citation type="submission" date="2016-10" db="EMBL/GenBank/DDBJ databases">
        <authorList>
            <person name="de Groot N.N."/>
        </authorList>
    </citation>
    <scope>NUCLEOTIDE SEQUENCE [LARGE SCALE GENOMIC DNA]</scope>
    <source>
        <strain evidence="7 8">DSM 22489</strain>
    </source>
</reference>
<dbReference type="Proteomes" id="UP000236728">
    <property type="component" value="Unassembled WGS sequence"/>
</dbReference>
<comment type="similarity">
    <text evidence="4">Belongs to the Nudix hydrolase family.</text>
</comment>
<dbReference type="InterPro" id="IPR020084">
    <property type="entry name" value="NUDIX_hydrolase_CS"/>
</dbReference>
<evidence type="ECO:0000256" key="1">
    <source>
        <dbReference type="ARBA" id="ARBA00001946"/>
    </source>
</evidence>
<dbReference type="AlphaFoldDB" id="A0A1H5Z8A7"/>
<evidence type="ECO:0000256" key="3">
    <source>
        <dbReference type="ARBA" id="ARBA00022842"/>
    </source>
</evidence>
<organism evidence="7 8">
    <name type="scientific">Bryocella elongata</name>
    <dbReference type="NCBI Taxonomy" id="863522"/>
    <lineage>
        <taxon>Bacteria</taxon>
        <taxon>Pseudomonadati</taxon>
        <taxon>Acidobacteriota</taxon>
        <taxon>Terriglobia</taxon>
        <taxon>Terriglobales</taxon>
        <taxon>Acidobacteriaceae</taxon>
        <taxon>Bryocella</taxon>
    </lineage>
</organism>
<dbReference type="PROSITE" id="PS51462">
    <property type="entry name" value="NUDIX"/>
    <property type="match status" value="1"/>
</dbReference>
<protein>
    <submittedName>
        <fullName evidence="7">ADP-ribose pyrophosphatase YjhB, NUDIX family</fullName>
    </submittedName>
</protein>
<evidence type="ECO:0000256" key="2">
    <source>
        <dbReference type="ARBA" id="ARBA00022801"/>
    </source>
</evidence>
<feature type="transmembrane region" description="Helical" evidence="5">
    <location>
        <begin position="7"/>
        <end position="25"/>
    </location>
</feature>
<dbReference type="EMBL" id="FNVA01000004">
    <property type="protein sequence ID" value="SEG32532.1"/>
    <property type="molecule type" value="Genomic_DNA"/>
</dbReference>
<dbReference type="CDD" id="cd04685">
    <property type="entry name" value="NUDIX_Hydrolase"/>
    <property type="match status" value="1"/>
</dbReference>
<feature type="transmembrane region" description="Helical" evidence="5">
    <location>
        <begin position="45"/>
        <end position="65"/>
    </location>
</feature>
<keyword evidence="3" id="KW-0460">Magnesium</keyword>
<dbReference type="GO" id="GO:0016787">
    <property type="term" value="F:hydrolase activity"/>
    <property type="evidence" value="ECO:0007669"/>
    <property type="project" value="UniProtKB-KW"/>
</dbReference>
<keyword evidence="5" id="KW-1133">Transmembrane helix</keyword>
<keyword evidence="5" id="KW-0812">Transmembrane</keyword>
<keyword evidence="8" id="KW-1185">Reference proteome</keyword>
<evidence type="ECO:0000313" key="7">
    <source>
        <dbReference type="EMBL" id="SEG32532.1"/>
    </source>
</evidence>
<evidence type="ECO:0000256" key="4">
    <source>
        <dbReference type="RuleBase" id="RU003476"/>
    </source>
</evidence>
<dbReference type="PROSITE" id="PS00893">
    <property type="entry name" value="NUDIX_BOX"/>
    <property type="match status" value="1"/>
</dbReference>
<evidence type="ECO:0000313" key="8">
    <source>
        <dbReference type="Proteomes" id="UP000236728"/>
    </source>
</evidence>
<dbReference type="InterPro" id="IPR015797">
    <property type="entry name" value="NUDIX_hydrolase-like_dom_sf"/>
</dbReference>
<evidence type="ECO:0000259" key="6">
    <source>
        <dbReference type="PROSITE" id="PS51462"/>
    </source>
</evidence>
<sequence length="228" mass="25417">MSLEKRFWLSVIPVIGVAAWFLYYLQVPADCDLTVDGPCNLTMSLRLIGSVIGAVIFLCFWVLIVKACTSGAPSERGPTFRLRRSARVFLFNEDGELLLIRFVAQRPDGPYTCWVTPGGEVEVGEPDLEAAQRELFEELGIRPALTGPVHEESGGEYLHLGETVRNYDVFFAARCGCAEPVLSGVTEDEIRLMREARWWTLEELNAAREPVFPPRCAQLAGRVLRALA</sequence>
<dbReference type="PANTHER" id="PTHR43046">
    <property type="entry name" value="GDP-MANNOSE MANNOSYL HYDROLASE"/>
    <property type="match status" value="1"/>
</dbReference>
<comment type="cofactor">
    <cofactor evidence="1">
        <name>Mg(2+)</name>
        <dbReference type="ChEBI" id="CHEBI:18420"/>
    </cofactor>
</comment>
<dbReference type="InterPro" id="IPR000086">
    <property type="entry name" value="NUDIX_hydrolase_dom"/>
</dbReference>
<dbReference type="Gene3D" id="3.90.79.10">
    <property type="entry name" value="Nucleoside Triphosphate Pyrophosphohydrolase"/>
    <property type="match status" value="1"/>
</dbReference>
<keyword evidence="2 4" id="KW-0378">Hydrolase</keyword>
<dbReference type="Pfam" id="PF00293">
    <property type="entry name" value="NUDIX"/>
    <property type="match status" value="1"/>
</dbReference>
<dbReference type="SUPFAM" id="SSF55811">
    <property type="entry name" value="Nudix"/>
    <property type="match status" value="1"/>
</dbReference>
<proteinExistence type="inferred from homology"/>
<dbReference type="InterPro" id="IPR020476">
    <property type="entry name" value="Nudix_hydrolase"/>
</dbReference>
<gene>
    <name evidence="7" type="ORF">SAMN05421819_2512</name>
</gene>
<feature type="domain" description="Nudix hydrolase" evidence="6">
    <location>
        <begin position="81"/>
        <end position="222"/>
    </location>
</feature>
<evidence type="ECO:0000256" key="5">
    <source>
        <dbReference type="SAM" id="Phobius"/>
    </source>
</evidence>